<dbReference type="PROSITE" id="PS50280">
    <property type="entry name" value="SET"/>
    <property type="match status" value="1"/>
</dbReference>
<feature type="region of interest" description="Disordered" evidence="1">
    <location>
        <begin position="75"/>
        <end position="174"/>
    </location>
</feature>
<feature type="compositionally biased region" description="Polar residues" evidence="1">
    <location>
        <begin position="130"/>
        <end position="142"/>
    </location>
</feature>
<organism evidence="3 4">
    <name type="scientific">Chlamydomonas reinhardtii</name>
    <name type="common">Chlamydomonas smithii</name>
    <dbReference type="NCBI Taxonomy" id="3055"/>
    <lineage>
        <taxon>Eukaryota</taxon>
        <taxon>Viridiplantae</taxon>
        <taxon>Chlorophyta</taxon>
        <taxon>core chlorophytes</taxon>
        <taxon>Chlorophyceae</taxon>
        <taxon>CS clade</taxon>
        <taxon>Chlamydomonadales</taxon>
        <taxon>Chlamydomonadaceae</taxon>
        <taxon>Chlamydomonas</taxon>
    </lineage>
</organism>
<dbReference type="InterPro" id="IPR046341">
    <property type="entry name" value="SET_dom_sf"/>
</dbReference>
<feature type="domain" description="SET" evidence="2">
    <location>
        <begin position="276"/>
        <end position="410"/>
    </location>
</feature>
<keyword evidence="4" id="KW-1185">Reference proteome</keyword>
<gene>
    <name evidence="3" type="ORF">CHLRE_10g443100v5</name>
</gene>
<proteinExistence type="predicted"/>
<dbReference type="SUPFAM" id="SSF82199">
    <property type="entry name" value="SET domain"/>
    <property type="match status" value="1"/>
</dbReference>
<dbReference type="ExpressionAtlas" id="A0A2K3DAL9">
    <property type="expression patterns" value="baseline and differential"/>
</dbReference>
<dbReference type="Gramene" id="PNW77585">
    <property type="protein sequence ID" value="PNW77585"/>
    <property type="gene ID" value="CHLRE_10g443100v5"/>
</dbReference>
<dbReference type="EMBL" id="CM008971">
    <property type="protein sequence ID" value="PNW77585.1"/>
    <property type="molecule type" value="Genomic_DNA"/>
</dbReference>
<dbReference type="GeneID" id="5716049"/>
<accession>A0A2K3DAL9</accession>
<dbReference type="InParanoid" id="A0A2K3DAL9"/>
<reference evidence="3 4" key="1">
    <citation type="journal article" date="2007" name="Science">
        <title>The Chlamydomonas genome reveals the evolution of key animal and plant functions.</title>
        <authorList>
            <person name="Merchant S.S."/>
            <person name="Prochnik S.E."/>
            <person name="Vallon O."/>
            <person name="Harris E.H."/>
            <person name="Karpowicz S.J."/>
            <person name="Witman G.B."/>
            <person name="Terry A."/>
            <person name="Salamov A."/>
            <person name="Fritz-Laylin L.K."/>
            <person name="Marechal-Drouard L."/>
            <person name="Marshall W.F."/>
            <person name="Qu L.H."/>
            <person name="Nelson D.R."/>
            <person name="Sanderfoot A.A."/>
            <person name="Spalding M.H."/>
            <person name="Kapitonov V.V."/>
            <person name="Ren Q."/>
            <person name="Ferris P."/>
            <person name="Lindquist E."/>
            <person name="Shapiro H."/>
            <person name="Lucas S.M."/>
            <person name="Grimwood J."/>
            <person name="Schmutz J."/>
            <person name="Cardol P."/>
            <person name="Cerutti H."/>
            <person name="Chanfreau G."/>
            <person name="Chen C.L."/>
            <person name="Cognat V."/>
            <person name="Croft M.T."/>
            <person name="Dent R."/>
            <person name="Dutcher S."/>
            <person name="Fernandez E."/>
            <person name="Fukuzawa H."/>
            <person name="Gonzalez-Ballester D."/>
            <person name="Gonzalez-Halphen D."/>
            <person name="Hallmann A."/>
            <person name="Hanikenne M."/>
            <person name="Hippler M."/>
            <person name="Inwood W."/>
            <person name="Jabbari K."/>
            <person name="Kalanon M."/>
            <person name="Kuras R."/>
            <person name="Lefebvre P.A."/>
            <person name="Lemaire S.D."/>
            <person name="Lobanov A.V."/>
            <person name="Lohr M."/>
            <person name="Manuell A."/>
            <person name="Meier I."/>
            <person name="Mets L."/>
            <person name="Mittag M."/>
            <person name="Mittelmeier T."/>
            <person name="Moroney J.V."/>
            <person name="Moseley J."/>
            <person name="Napoli C."/>
            <person name="Nedelcu A.M."/>
            <person name="Niyogi K."/>
            <person name="Novoselov S.V."/>
            <person name="Paulsen I.T."/>
            <person name="Pazour G."/>
            <person name="Purton S."/>
            <person name="Ral J.P."/>
            <person name="Riano-Pachon D.M."/>
            <person name="Riekhof W."/>
            <person name="Rymarquis L."/>
            <person name="Schroda M."/>
            <person name="Stern D."/>
            <person name="Umen J."/>
            <person name="Willows R."/>
            <person name="Wilson N."/>
            <person name="Zimmer S.L."/>
            <person name="Allmer J."/>
            <person name="Balk J."/>
            <person name="Bisova K."/>
            <person name="Chen C.J."/>
            <person name="Elias M."/>
            <person name="Gendler K."/>
            <person name="Hauser C."/>
            <person name="Lamb M.R."/>
            <person name="Ledford H."/>
            <person name="Long J.C."/>
            <person name="Minagawa J."/>
            <person name="Page M.D."/>
            <person name="Pan J."/>
            <person name="Pootakham W."/>
            <person name="Roje S."/>
            <person name="Rose A."/>
            <person name="Stahlberg E."/>
            <person name="Terauchi A.M."/>
            <person name="Yang P."/>
            <person name="Ball S."/>
            <person name="Bowler C."/>
            <person name="Dieckmann C.L."/>
            <person name="Gladyshev V.N."/>
            <person name="Green P."/>
            <person name="Jorgensen R."/>
            <person name="Mayfield S."/>
            <person name="Mueller-Roeber B."/>
            <person name="Rajamani S."/>
            <person name="Sayre R.T."/>
            <person name="Brokstein P."/>
            <person name="Dubchak I."/>
            <person name="Goodstein D."/>
            <person name="Hornick L."/>
            <person name="Huang Y.W."/>
            <person name="Jhaveri J."/>
            <person name="Luo Y."/>
            <person name="Martinez D."/>
            <person name="Ngau W.C."/>
            <person name="Otillar B."/>
            <person name="Poliakov A."/>
            <person name="Porter A."/>
            <person name="Szajkowski L."/>
            <person name="Werner G."/>
            <person name="Zhou K."/>
            <person name="Grigoriev I.V."/>
            <person name="Rokhsar D.S."/>
            <person name="Grossman A.R."/>
        </authorList>
    </citation>
    <scope>NUCLEOTIDE SEQUENCE [LARGE SCALE GENOMIC DNA]</scope>
    <source>
        <strain evidence="4">CC-503</strain>
    </source>
</reference>
<evidence type="ECO:0000259" key="2">
    <source>
        <dbReference type="PROSITE" id="PS50280"/>
    </source>
</evidence>
<dbReference type="Proteomes" id="UP000006906">
    <property type="component" value="Chromosome 10"/>
</dbReference>
<dbReference type="InterPro" id="IPR001214">
    <property type="entry name" value="SET_dom"/>
</dbReference>
<evidence type="ECO:0000313" key="3">
    <source>
        <dbReference type="EMBL" id="PNW77585.1"/>
    </source>
</evidence>
<evidence type="ECO:0000313" key="4">
    <source>
        <dbReference type="Proteomes" id="UP000006906"/>
    </source>
</evidence>
<dbReference type="KEGG" id="cre:CHLRE_10g443100v5"/>
<sequence length="420" mass="42973">MTGPGLSSTSLRAHAAVVGGARQLSTACHRLHVARLPPPLFRRRGEAVATVQALPPNPFLGAAAATTIVSQAVSAPSLTEPAPPVPPPASGEGGNFALAQRLRQLQEQQQQQQTQTSGQQQTRLSDTAAVMTSAQEPGSGLQSAAAAADAEADGGSSSGSGSAAGAADSAATPSFCEPETLTGLMRQFVERQEGFDSGVQMDGLLAYYRRLGCSPQQIQAAVVEVAPAGAGAGASLSAEVLTQQLQLAAWELVAAAVAAAALAAYQSRPRGWSRKDLLEVRASAIAGKGLFATASIPSGTVLGAYPGRLRSGAEMLAKCEYAPMASSYAFRTGDGSFLDPTDTTGQPSPYPTPGLFWPLPSDVSLCFANEPPKGSLGTNASVEDGSAAGDLHFVACRDIPAGAEILIDYGISYDRSNYGK</sequence>
<dbReference type="AlphaFoldDB" id="A0A2K3DAL9"/>
<name>A0A2K3DAL9_CHLRE</name>
<dbReference type="RefSeq" id="XP_042920223.1">
    <property type="nucleotide sequence ID" value="XM_043066826.1"/>
</dbReference>
<dbReference type="Pfam" id="PF00856">
    <property type="entry name" value="SET"/>
    <property type="match status" value="1"/>
</dbReference>
<dbReference type="OrthoDB" id="5560686at2759"/>
<dbReference type="Gene3D" id="2.170.270.10">
    <property type="entry name" value="SET domain"/>
    <property type="match status" value="1"/>
</dbReference>
<dbReference type="SMART" id="SM00317">
    <property type="entry name" value="SET"/>
    <property type="match status" value="1"/>
</dbReference>
<protein>
    <recommendedName>
        <fullName evidence="2">SET domain-containing protein</fullName>
    </recommendedName>
</protein>
<feature type="compositionally biased region" description="Low complexity" evidence="1">
    <location>
        <begin position="143"/>
        <end position="171"/>
    </location>
</feature>
<evidence type="ECO:0000256" key="1">
    <source>
        <dbReference type="SAM" id="MobiDB-lite"/>
    </source>
</evidence>
<feature type="compositionally biased region" description="Low complexity" evidence="1">
    <location>
        <begin position="100"/>
        <end position="124"/>
    </location>
</feature>